<evidence type="ECO:0000256" key="2">
    <source>
        <dbReference type="SAM" id="SignalP"/>
    </source>
</evidence>
<dbReference type="Gene3D" id="2.150.10.10">
    <property type="entry name" value="Serralysin-like metalloprotease, C-terminal"/>
    <property type="match status" value="2"/>
</dbReference>
<protein>
    <recommendedName>
        <fullName evidence="5">Trimeric autotransporter adhesin YadA-like head domain-containing protein</fullName>
    </recommendedName>
</protein>
<dbReference type="AlphaFoldDB" id="A0A1W6MJW5"/>
<keyword evidence="2" id="KW-0732">Signal</keyword>
<reference evidence="3 4" key="1">
    <citation type="submission" date="2016-11" db="EMBL/GenBank/DDBJ databases">
        <title>Trade-off between light-utilization and light-protection in marine flavobacteria.</title>
        <authorList>
            <person name="Kumagai Y."/>
        </authorList>
    </citation>
    <scope>NUCLEOTIDE SEQUENCE [LARGE SCALE GENOMIC DNA]</scope>
    <source>
        <strain evidence="3 4">JCM 13191</strain>
    </source>
</reference>
<dbReference type="SUPFAM" id="SSF101967">
    <property type="entry name" value="Adhesin YadA, collagen-binding domain"/>
    <property type="match status" value="2"/>
</dbReference>
<dbReference type="STRING" id="331648.BST97_07585"/>
<feature type="chain" id="PRO_5013366301" description="Trimeric autotransporter adhesin YadA-like head domain-containing protein" evidence="2">
    <location>
        <begin position="19"/>
        <end position="567"/>
    </location>
</feature>
<evidence type="ECO:0000313" key="3">
    <source>
        <dbReference type="EMBL" id="ARN77873.1"/>
    </source>
</evidence>
<evidence type="ECO:0000313" key="4">
    <source>
        <dbReference type="Proteomes" id="UP000193431"/>
    </source>
</evidence>
<feature type="signal peptide" evidence="2">
    <location>
        <begin position="1"/>
        <end position="18"/>
    </location>
</feature>
<keyword evidence="4" id="KW-1185">Reference proteome</keyword>
<dbReference type="InterPro" id="IPR011049">
    <property type="entry name" value="Serralysin-like_metalloprot_C"/>
</dbReference>
<name>A0A1W6MJW5_9FLAO</name>
<evidence type="ECO:0008006" key="5">
    <source>
        <dbReference type="Google" id="ProtNLM"/>
    </source>
</evidence>
<dbReference type="EMBL" id="CP019344">
    <property type="protein sequence ID" value="ARN77873.1"/>
    <property type="molecule type" value="Genomic_DNA"/>
</dbReference>
<dbReference type="CDD" id="cd12820">
    <property type="entry name" value="LbR_YadA-like"/>
    <property type="match status" value="1"/>
</dbReference>
<dbReference type="Proteomes" id="UP000193431">
    <property type="component" value="Chromosome"/>
</dbReference>
<evidence type="ECO:0000256" key="1">
    <source>
        <dbReference type="SAM" id="MobiDB-lite"/>
    </source>
</evidence>
<gene>
    <name evidence="3" type="ORF">BST97_07585</name>
</gene>
<dbReference type="RefSeq" id="WP_085766670.1">
    <property type="nucleotide sequence ID" value="NZ_CP019344.1"/>
</dbReference>
<sequence length="567" mass="58051">MKKLVLAVFLLVAVFSQAQVGINTEDPRALLDIKAANEVVATNTPGVMVVGDGLLVSRVSTLLVDGDFPIEGVVVYLTSSFEDTSQAPSVTYEPGFYVSYSGRWETFGTGGDSGELKEFTEGITKGYRLADSDPANHGDVGLFATDLSFQQSASTSRGATGDASFVANVDNTASGTASSSFGIENDISGTASSGFGQLNTVSGNLSFAAGSENNITTDGSIAFGASNAVSGVAAAALGADNEARGAASIAAGEGNIANASGEIAVGQFNTDYSPAGDSTDRVFTVGNGSSDASRSDALIILKNGVITAPSFSNTELGNADSQALITKGYFDLNNSNGQLVEQTNGSNLGYRIAGNNPSNFLGIGRFAINLGFRVAVWRSNIDNQYGASGRYAFSVGGNNLASGVSSVTLGATSVASGSASVALGGGLVARAYGETATGSWNTDYSPVAGASGRALSDRVFVVGNGVNETDRSDALIVRRDGLITVPDLSISLIENGGSKVLTTKEYNEENFIGRLESGDTASRPTGASAPAYGTMRYNTETGRPEVYVENSTNLPTGSSYVPGWISL</sequence>
<organism evidence="3 4">
    <name type="scientific">Nonlabens spongiae</name>
    <dbReference type="NCBI Taxonomy" id="331648"/>
    <lineage>
        <taxon>Bacteria</taxon>
        <taxon>Pseudomonadati</taxon>
        <taxon>Bacteroidota</taxon>
        <taxon>Flavobacteriia</taxon>
        <taxon>Flavobacteriales</taxon>
        <taxon>Flavobacteriaceae</taxon>
        <taxon>Nonlabens</taxon>
    </lineage>
</organism>
<accession>A0A1W6MJW5</accession>
<dbReference type="OrthoDB" id="1145211at2"/>
<proteinExistence type="predicted"/>
<feature type="region of interest" description="Disordered" evidence="1">
    <location>
        <begin position="516"/>
        <end position="536"/>
    </location>
</feature>